<gene>
    <name evidence="1" type="ORF">LCGC14_2028090</name>
</gene>
<evidence type="ECO:0000313" key="1">
    <source>
        <dbReference type="EMBL" id="KKL78114.1"/>
    </source>
</evidence>
<dbReference type="AlphaFoldDB" id="A0A0F9EVK5"/>
<protein>
    <submittedName>
        <fullName evidence="1">Uncharacterized protein</fullName>
    </submittedName>
</protein>
<accession>A0A0F9EVK5</accession>
<comment type="caution">
    <text evidence="1">The sequence shown here is derived from an EMBL/GenBank/DDBJ whole genome shotgun (WGS) entry which is preliminary data.</text>
</comment>
<reference evidence="1" key="1">
    <citation type="journal article" date="2015" name="Nature">
        <title>Complex archaea that bridge the gap between prokaryotes and eukaryotes.</title>
        <authorList>
            <person name="Spang A."/>
            <person name="Saw J.H."/>
            <person name="Jorgensen S.L."/>
            <person name="Zaremba-Niedzwiedzka K."/>
            <person name="Martijn J."/>
            <person name="Lind A.E."/>
            <person name="van Eijk R."/>
            <person name="Schleper C."/>
            <person name="Guy L."/>
            <person name="Ettema T.J."/>
        </authorList>
    </citation>
    <scope>NUCLEOTIDE SEQUENCE</scope>
</reference>
<dbReference type="EMBL" id="LAZR01023556">
    <property type="protein sequence ID" value="KKL78114.1"/>
    <property type="molecule type" value="Genomic_DNA"/>
</dbReference>
<organism evidence="1">
    <name type="scientific">marine sediment metagenome</name>
    <dbReference type="NCBI Taxonomy" id="412755"/>
    <lineage>
        <taxon>unclassified sequences</taxon>
        <taxon>metagenomes</taxon>
        <taxon>ecological metagenomes</taxon>
    </lineage>
</organism>
<name>A0A0F9EVK5_9ZZZZ</name>
<proteinExistence type="predicted"/>
<sequence length="69" mass="8002">MLTTGVPAIKNTKFKIKTEWSGYSRGTSIYIVEADNEAEAKELWYRGERIQHEVVRDDTENEIQSVKQL</sequence>